<feature type="transmembrane region" description="Helical" evidence="7">
    <location>
        <begin position="274"/>
        <end position="296"/>
    </location>
</feature>
<proteinExistence type="inferred from homology"/>
<evidence type="ECO:0000256" key="5">
    <source>
        <dbReference type="ARBA" id="ARBA00022989"/>
    </source>
</evidence>
<feature type="transmembrane region" description="Helical" evidence="7">
    <location>
        <begin position="9"/>
        <end position="29"/>
    </location>
</feature>
<keyword evidence="4 7" id="KW-0812">Transmembrane</keyword>
<feature type="transmembrane region" description="Helical" evidence="7">
    <location>
        <begin position="79"/>
        <end position="98"/>
    </location>
</feature>
<reference evidence="10" key="1">
    <citation type="journal article" date="2019" name="Int. J. Syst. Evol. Microbiol.">
        <title>The Global Catalogue of Microorganisms (GCM) 10K type strain sequencing project: providing services to taxonomists for standard genome sequencing and annotation.</title>
        <authorList>
            <consortium name="The Broad Institute Genomics Platform"/>
            <consortium name="The Broad Institute Genome Sequencing Center for Infectious Disease"/>
            <person name="Wu L."/>
            <person name="Ma J."/>
        </authorList>
    </citation>
    <scope>NUCLEOTIDE SEQUENCE [LARGE SCALE GENOMIC DNA]</scope>
    <source>
        <strain evidence="10">CCUG 61485</strain>
    </source>
</reference>
<dbReference type="RefSeq" id="WP_377180247.1">
    <property type="nucleotide sequence ID" value="NZ_JBHTMY010000004.1"/>
</dbReference>
<keyword evidence="5 7" id="KW-1133">Transmembrane helix</keyword>
<dbReference type="Gene3D" id="3.40.50.720">
    <property type="entry name" value="NAD(P)-binding Rossmann-like Domain"/>
    <property type="match status" value="1"/>
</dbReference>
<dbReference type="PANTHER" id="PTHR30576">
    <property type="entry name" value="COLANIC BIOSYNTHESIS UDP-GLUCOSE LIPID CARRIER TRANSFERASE"/>
    <property type="match status" value="1"/>
</dbReference>
<evidence type="ECO:0000256" key="2">
    <source>
        <dbReference type="ARBA" id="ARBA00006464"/>
    </source>
</evidence>
<keyword evidence="10" id="KW-1185">Reference proteome</keyword>
<evidence type="ECO:0000256" key="6">
    <source>
        <dbReference type="ARBA" id="ARBA00023136"/>
    </source>
</evidence>
<dbReference type="Pfam" id="PF13727">
    <property type="entry name" value="CoA_binding_3"/>
    <property type="match status" value="1"/>
</dbReference>
<feature type="transmembrane region" description="Helical" evidence="7">
    <location>
        <begin position="104"/>
        <end position="125"/>
    </location>
</feature>
<dbReference type="InterPro" id="IPR017475">
    <property type="entry name" value="EPS_sugar_tfrase"/>
</dbReference>
<evidence type="ECO:0000256" key="1">
    <source>
        <dbReference type="ARBA" id="ARBA00004141"/>
    </source>
</evidence>
<name>A0ABW3Y5A0_9FLAO</name>
<feature type="domain" description="Bacterial sugar transferase" evidence="8">
    <location>
        <begin position="269"/>
        <end position="453"/>
    </location>
</feature>
<dbReference type="Proteomes" id="UP001597201">
    <property type="component" value="Unassembled WGS sequence"/>
</dbReference>
<dbReference type="EMBL" id="JBHTMY010000004">
    <property type="protein sequence ID" value="MFD1316824.1"/>
    <property type="molecule type" value="Genomic_DNA"/>
</dbReference>
<feature type="transmembrane region" description="Helical" evidence="7">
    <location>
        <begin position="41"/>
        <end position="58"/>
    </location>
</feature>
<dbReference type="NCBIfam" id="TIGR03025">
    <property type="entry name" value="EPS_sugtrans"/>
    <property type="match status" value="1"/>
</dbReference>
<evidence type="ECO:0000256" key="3">
    <source>
        <dbReference type="ARBA" id="ARBA00022679"/>
    </source>
</evidence>
<organism evidence="9 10">
    <name type="scientific">Namhaeicola litoreus</name>
    <dbReference type="NCBI Taxonomy" id="1052145"/>
    <lineage>
        <taxon>Bacteria</taxon>
        <taxon>Pseudomonadati</taxon>
        <taxon>Bacteroidota</taxon>
        <taxon>Flavobacteriia</taxon>
        <taxon>Flavobacteriales</taxon>
        <taxon>Flavobacteriaceae</taxon>
        <taxon>Namhaeicola</taxon>
    </lineage>
</organism>
<gene>
    <name evidence="9" type="ORF">ACFQ39_14455</name>
</gene>
<evidence type="ECO:0000313" key="9">
    <source>
        <dbReference type="EMBL" id="MFD1316824.1"/>
    </source>
</evidence>
<comment type="similarity">
    <text evidence="2">Belongs to the bacterial sugar transferase family.</text>
</comment>
<dbReference type="InterPro" id="IPR017473">
    <property type="entry name" value="Undecaprenyl-P_gluc_Ptfrase"/>
</dbReference>
<accession>A0ABW3Y5A0</accession>
<dbReference type="GO" id="GO:0089702">
    <property type="term" value="F:undecaprenyl-phosphate glucose phosphotransferase activity"/>
    <property type="evidence" value="ECO:0007669"/>
    <property type="project" value="UniProtKB-EC"/>
</dbReference>
<dbReference type="PANTHER" id="PTHR30576:SF0">
    <property type="entry name" value="UNDECAPRENYL-PHOSPHATE N-ACETYLGALACTOSAMINYL 1-PHOSPHATE TRANSFERASE-RELATED"/>
    <property type="match status" value="1"/>
</dbReference>
<evidence type="ECO:0000256" key="4">
    <source>
        <dbReference type="ARBA" id="ARBA00022692"/>
    </source>
</evidence>
<comment type="subcellular location">
    <subcellularLocation>
        <location evidence="1">Membrane</location>
        <topology evidence="1">Multi-pass membrane protein</topology>
    </subcellularLocation>
</comment>
<protein>
    <submittedName>
        <fullName evidence="9">Undecaprenyl-phosphate glucose phosphotransferase</fullName>
        <ecNumber evidence="9">2.7.8.31</ecNumber>
    </submittedName>
</protein>
<evidence type="ECO:0000313" key="10">
    <source>
        <dbReference type="Proteomes" id="UP001597201"/>
    </source>
</evidence>
<comment type="caution">
    <text evidence="9">The sequence shown here is derived from an EMBL/GenBank/DDBJ whole genome shotgun (WGS) entry which is preliminary data.</text>
</comment>
<evidence type="ECO:0000259" key="8">
    <source>
        <dbReference type="Pfam" id="PF02397"/>
    </source>
</evidence>
<keyword evidence="3 9" id="KW-0808">Transferase</keyword>
<evidence type="ECO:0000256" key="7">
    <source>
        <dbReference type="SAM" id="Phobius"/>
    </source>
</evidence>
<dbReference type="NCBIfam" id="TIGR03023">
    <property type="entry name" value="WcaJ_sugtrans"/>
    <property type="match status" value="1"/>
</dbReference>
<sequence>MPNGKSKYFFIPVLLIDIIILSISFFIAHNLFKSEILSLNHYKLSFTIAAFTWILIVLNRKIYDIPRFLRMDHIMMENVKALILYFLLINTLLLFFGIAISPKFYISMFLSFSFLQLAWHIAVLFQIKKMRIRGLNYRKVLLVGMNKNMEAMIKRIQSSPEVGYQISALFTNAAPNEFTKNLYQGRLEEVKSYCESNIIHHMIISLPHKQSAFINDLLHFGDNNLIRVKIIPEYSEYLSQSFYIDYVDLIPILKFRQEPLESLSNKLIKRSFDLIFSFFVILFICSWLFPVVAVFIKLSSDGPIFFVQERSGKRGKIFNCFKFRTMKINRESDLIQATKDDDRITPVGRFLRKTSLDEFPQFINVFKGDMSVVGPRPHMLKHTKMYSQLVNKFMVRHFAKPGITGWAQIKGFRGETKEVEDMKKRAEADIWYLENWNLLLDFKIIILTVWNIFSGKEENAF</sequence>
<keyword evidence="6 7" id="KW-0472">Membrane</keyword>
<dbReference type="InterPro" id="IPR003362">
    <property type="entry name" value="Bact_transf"/>
</dbReference>
<dbReference type="Pfam" id="PF02397">
    <property type="entry name" value="Bac_transf"/>
    <property type="match status" value="1"/>
</dbReference>
<dbReference type="EC" id="2.7.8.31" evidence="9"/>